<dbReference type="Gene3D" id="3.40.190.150">
    <property type="entry name" value="Bordetella uptake gene, domain 1"/>
    <property type="match status" value="1"/>
</dbReference>
<dbReference type="CDD" id="cd13578">
    <property type="entry name" value="PBP2_Bug27"/>
    <property type="match status" value="1"/>
</dbReference>
<gene>
    <name evidence="2" type="ORF">GCM10023144_15090</name>
</gene>
<evidence type="ECO:0000313" key="2">
    <source>
        <dbReference type="EMBL" id="GAA4328870.1"/>
    </source>
</evidence>
<dbReference type="PANTHER" id="PTHR42928:SF5">
    <property type="entry name" value="BLR1237 PROTEIN"/>
    <property type="match status" value="1"/>
</dbReference>
<comment type="similarity">
    <text evidence="1">Belongs to the UPF0065 (bug) family.</text>
</comment>
<evidence type="ECO:0000256" key="1">
    <source>
        <dbReference type="ARBA" id="ARBA00006987"/>
    </source>
</evidence>
<dbReference type="InterPro" id="IPR005064">
    <property type="entry name" value="BUG"/>
</dbReference>
<dbReference type="Gene3D" id="3.40.190.10">
    <property type="entry name" value="Periplasmic binding protein-like II"/>
    <property type="match status" value="1"/>
</dbReference>
<dbReference type="PANTHER" id="PTHR42928">
    <property type="entry name" value="TRICARBOXYLATE-BINDING PROTEIN"/>
    <property type="match status" value="1"/>
</dbReference>
<dbReference type="InterPro" id="IPR042100">
    <property type="entry name" value="Bug_dom1"/>
</dbReference>
<accession>A0ABP8GRI0</accession>
<proteinExistence type="inferred from homology"/>
<dbReference type="Pfam" id="PF03401">
    <property type="entry name" value="TctC"/>
    <property type="match status" value="1"/>
</dbReference>
<organism evidence="2 3">
    <name type="scientific">Pigmentiphaga soli</name>
    <dbReference type="NCBI Taxonomy" id="1007095"/>
    <lineage>
        <taxon>Bacteria</taxon>
        <taxon>Pseudomonadati</taxon>
        <taxon>Pseudomonadota</taxon>
        <taxon>Betaproteobacteria</taxon>
        <taxon>Burkholderiales</taxon>
        <taxon>Alcaligenaceae</taxon>
        <taxon>Pigmentiphaga</taxon>
    </lineage>
</organism>
<dbReference type="EMBL" id="BAABFO010000006">
    <property type="protein sequence ID" value="GAA4328870.1"/>
    <property type="molecule type" value="Genomic_DNA"/>
</dbReference>
<evidence type="ECO:0000313" key="3">
    <source>
        <dbReference type="Proteomes" id="UP001501671"/>
    </source>
</evidence>
<dbReference type="RefSeq" id="WP_345247934.1">
    <property type="nucleotide sequence ID" value="NZ_BAABFO010000006.1"/>
</dbReference>
<name>A0ABP8GRI0_9BURK</name>
<reference evidence="3" key="1">
    <citation type="journal article" date="2019" name="Int. J. Syst. Evol. Microbiol.">
        <title>The Global Catalogue of Microorganisms (GCM) 10K type strain sequencing project: providing services to taxonomists for standard genome sequencing and annotation.</title>
        <authorList>
            <consortium name="The Broad Institute Genomics Platform"/>
            <consortium name="The Broad Institute Genome Sequencing Center for Infectious Disease"/>
            <person name="Wu L."/>
            <person name="Ma J."/>
        </authorList>
    </citation>
    <scope>NUCLEOTIDE SEQUENCE [LARGE SCALE GENOMIC DNA]</scope>
    <source>
        <strain evidence="3">JCM 17666</strain>
    </source>
</reference>
<protein>
    <submittedName>
        <fullName evidence="2">Tripartite tricarboxylate transporter substrate binding protein</fullName>
    </submittedName>
</protein>
<dbReference type="SUPFAM" id="SSF53850">
    <property type="entry name" value="Periplasmic binding protein-like II"/>
    <property type="match status" value="1"/>
</dbReference>
<dbReference type="PIRSF" id="PIRSF017082">
    <property type="entry name" value="YflP"/>
    <property type="match status" value="1"/>
</dbReference>
<sequence>MYRTEELDAGAARGPEDGARRRLCLALAGLAAGASAAGGAHAQNPAAGTMRIISPYPAGGGTDGFARALGQKFTERLGLPVVVENRGGANGTVGAAVAAKAPPDGRTLLLVAAGYATGASLYKDLPYDQDRDLAPVALLASGPLVLVVHPSLGVNSVQEFIALAKAHPGQINYASSGIGSLPHLAAEQFAAMSGIRLVHVPYKGPSVAMTDVQSGRVPAYFCAIYSSLPHIRSGKLRGLGVTTAERSPIAPDLPTIAESGLPGFDMTNWYGLLTPAGTPAPEIAKLNEIVNWALGAPELKQLADSSGMTIASGSAEQFGSFLHRESDKFTRLIRSIGLKADA</sequence>
<comment type="caution">
    <text evidence="2">The sequence shown here is derived from an EMBL/GenBank/DDBJ whole genome shotgun (WGS) entry which is preliminary data.</text>
</comment>
<keyword evidence="3" id="KW-1185">Reference proteome</keyword>
<dbReference type="Proteomes" id="UP001501671">
    <property type="component" value="Unassembled WGS sequence"/>
</dbReference>